<protein>
    <recommendedName>
        <fullName evidence="4">Glucose-1-phosphate thymidylyltransferase</fullName>
        <ecNumber evidence="3">2.7.7.24</ecNumber>
    </recommendedName>
    <alternativeName>
        <fullName evidence="10">dTDP-glucose pyrophosphorylase</fullName>
    </alternativeName>
    <alternativeName>
        <fullName evidence="9">dTDP-glucose synthase</fullName>
    </alternativeName>
</protein>
<accession>A0AA95KX17</accession>
<keyword evidence="5" id="KW-0808">Transferase</keyword>
<comment type="catalytic activity">
    <reaction evidence="11">
        <text>dTTP + alpha-D-glucose 1-phosphate + H(+) = dTDP-alpha-D-glucose + diphosphate</text>
        <dbReference type="Rhea" id="RHEA:15225"/>
        <dbReference type="ChEBI" id="CHEBI:15378"/>
        <dbReference type="ChEBI" id="CHEBI:33019"/>
        <dbReference type="ChEBI" id="CHEBI:37568"/>
        <dbReference type="ChEBI" id="CHEBI:57477"/>
        <dbReference type="ChEBI" id="CHEBI:58601"/>
        <dbReference type="EC" id="2.7.7.24"/>
    </reaction>
</comment>
<proteinExistence type="inferred from homology"/>
<evidence type="ECO:0000256" key="2">
    <source>
        <dbReference type="ARBA" id="ARBA00010480"/>
    </source>
</evidence>
<evidence type="ECO:0000256" key="8">
    <source>
        <dbReference type="ARBA" id="ARBA00022842"/>
    </source>
</evidence>
<dbReference type="PANTHER" id="PTHR43532">
    <property type="entry name" value="GLUCOSE-1-PHOSPHATE THYMIDYLYLTRANSFERASE"/>
    <property type="match status" value="1"/>
</dbReference>
<dbReference type="KEGG" id="pwn:QNH46_06805"/>
<comment type="similarity">
    <text evidence="2">Belongs to the glucose-1-phosphate thymidylyltransferase family.</text>
</comment>
<evidence type="ECO:0000256" key="11">
    <source>
        <dbReference type="ARBA" id="ARBA00049336"/>
    </source>
</evidence>
<evidence type="ECO:0000256" key="6">
    <source>
        <dbReference type="ARBA" id="ARBA00022695"/>
    </source>
</evidence>
<organism evidence="13 14">
    <name type="scientific">Paenibacillus woosongensis</name>
    <dbReference type="NCBI Taxonomy" id="307580"/>
    <lineage>
        <taxon>Bacteria</taxon>
        <taxon>Bacillati</taxon>
        <taxon>Bacillota</taxon>
        <taxon>Bacilli</taxon>
        <taxon>Bacillales</taxon>
        <taxon>Paenibacillaceae</taxon>
        <taxon>Paenibacillus</taxon>
    </lineage>
</organism>
<evidence type="ECO:0000256" key="1">
    <source>
        <dbReference type="ARBA" id="ARBA00001946"/>
    </source>
</evidence>
<evidence type="ECO:0000256" key="5">
    <source>
        <dbReference type="ARBA" id="ARBA00022679"/>
    </source>
</evidence>
<evidence type="ECO:0000256" key="7">
    <source>
        <dbReference type="ARBA" id="ARBA00022723"/>
    </source>
</evidence>
<evidence type="ECO:0000313" key="13">
    <source>
        <dbReference type="EMBL" id="WHX50365.1"/>
    </source>
</evidence>
<dbReference type="PANTHER" id="PTHR43532:SF1">
    <property type="entry name" value="GLUCOSE-1-PHOSPHATE THYMIDYLYLTRANSFERASE 1"/>
    <property type="match status" value="1"/>
</dbReference>
<evidence type="ECO:0000256" key="9">
    <source>
        <dbReference type="ARBA" id="ARBA00032492"/>
    </source>
</evidence>
<reference evidence="13" key="1">
    <citation type="submission" date="2023-05" db="EMBL/GenBank/DDBJ databases">
        <title>Comparative genomics of Bacillaceae isolates and their secondary metabolite potential.</title>
        <authorList>
            <person name="Song L."/>
            <person name="Nielsen L.J."/>
            <person name="Mohite O."/>
            <person name="Xu X."/>
            <person name="Weber T."/>
            <person name="Kovacs A.T."/>
        </authorList>
    </citation>
    <scope>NUCLEOTIDE SEQUENCE</scope>
    <source>
        <strain evidence="13">B2_4</strain>
    </source>
</reference>
<sequence>MKGVILAGGTGTRLHPLTRIVNKHLLPVGSYPMISYGIERFRQAGIKDILLVIGKQSAGLYTNYLGSGESLGVNLTYRIQETAGGIAEALNLAHSFIGPGEKFVVLLADNLFLDDLTPYVQSFVKQGYGSARVLLKPVDDPRRYGVPVFDQSRPELISYIEEKPAKPKSNYSVTGIYMYDDVVFDRIHAISRSARGELEITDVNNLYARDGKLEYDILQLWWGDAGTFESLLEAGVRMRGVLP</sequence>
<dbReference type="Pfam" id="PF00483">
    <property type="entry name" value="NTP_transferase"/>
    <property type="match status" value="1"/>
</dbReference>
<dbReference type="SUPFAM" id="SSF53448">
    <property type="entry name" value="Nucleotide-diphospho-sugar transferases"/>
    <property type="match status" value="1"/>
</dbReference>
<name>A0AA95KX17_9BACL</name>
<feature type="domain" description="Nucleotidyl transferase" evidence="12">
    <location>
        <begin position="2"/>
        <end position="235"/>
    </location>
</feature>
<dbReference type="Proteomes" id="UP001177943">
    <property type="component" value="Chromosome"/>
</dbReference>
<dbReference type="GO" id="GO:0008879">
    <property type="term" value="F:glucose-1-phosphate thymidylyltransferase activity"/>
    <property type="evidence" value="ECO:0007669"/>
    <property type="project" value="UniProtKB-EC"/>
</dbReference>
<dbReference type="EC" id="2.7.7.24" evidence="3"/>
<evidence type="ECO:0000256" key="10">
    <source>
        <dbReference type="ARBA" id="ARBA00032598"/>
    </source>
</evidence>
<evidence type="ECO:0000256" key="4">
    <source>
        <dbReference type="ARBA" id="ARBA00017654"/>
    </source>
</evidence>
<dbReference type="InterPro" id="IPR005907">
    <property type="entry name" value="G1P_thy_trans_s"/>
</dbReference>
<keyword evidence="8" id="KW-0460">Magnesium</keyword>
<dbReference type="AlphaFoldDB" id="A0AA95KX17"/>
<keyword evidence="6" id="KW-0548">Nucleotidyltransferase</keyword>
<evidence type="ECO:0000259" key="12">
    <source>
        <dbReference type="Pfam" id="PF00483"/>
    </source>
</evidence>
<gene>
    <name evidence="13" type="ORF">QNH46_06805</name>
</gene>
<comment type="cofactor">
    <cofactor evidence="1">
        <name>Mg(2+)</name>
        <dbReference type="ChEBI" id="CHEBI:18420"/>
    </cofactor>
</comment>
<evidence type="ECO:0000313" key="14">
    <source>
        <dbReference type="Proteomes" id="UP001177943"/>
    </source>
</evidence>
<dbReference type="RefSeq" id="WP_283927444.1">
    <property type="nucleotide sequence ID" value="NZ_CP126084.1"/>
</dbReference>
<dbReference type="Gene3D" id="3.90.550.10">
    <property type="entry name" value="Spore Coat Polysaccharide Biosynthesis Protein SpsA, Chain A"/>
    <property type="match status" value="1"/>
</dbReference>
<dbReference type="InterPro" id="IPR005835">
    <property type="entry name" value="NTP_transferase_dom"/>
</dbReference>
<dbReference type="EMBL" id="CP126084">
    <property type="protein sequence ID" value="WHX50365.1"/>
    <property type="molecule type" value="Genomic_DNA"/>
</dbReference>
<keyword evidence="7" id="KW-0479">Metal-binding</keyword>
<evidence type="ECO:0000256" key="3">
    <source>
        <dbReference type="ARBA" id="ARBA00012461"/>
    </source>
</evidence>
<dbReference type="InterPro" id="IPR029044">
    <property type="entry name" value="Nucleotide-diphossugar_trans"/>
</dbReference>
<dbReference type="GO" id="GO:0046872">
    <property type="term" value="F:metal ion binding"/>
    <property type="evidence" value="ECO:0007669"/>
    <property type="project" value="UniProtKB-KW"/>
</dbReference>